<dbReference type="Gene3D" id="3.40.190.10">
    <property type="entry name" value="Periplasmic binding protein-like II"/>
    <property type="match status" value="2"/>
</dbReference>
<dbReference type="Pfam" id="PF03466">
    <property type="entry name" value="LysR_substrate"/>
    <property type="match status" value="1"/>
</dbReference>
<gene>
    <name evidence="6" type="primary">citR</name>
    <name evidence="6" type="ORF">R50_1332</name>
</gene>
<keyword evidence="2" id="KW-0805">Transcription regulation</keyword>
<protein>
    <submittedName>
        <fullName evidence="6">Transcriptional regulator CitR (LysR family)</fullName>
    </submittedName>
</protein>
<evidence type="ECO:0000256" key="1">
    <source>
        <dbReference type="ARBA" id="ARBA00009437"/>
    </source>
</evidence>
<name>A0A6F8ZGF9_9FIRM</name>
<evidence type="ECO:0000256" key="2">
    <source>
        <dbReference type="ARBA" id="ARBA00023015"/>
    </source>
</evidence>
<keyword evidence="3" id="KW-0238">DNA-binding</keyword>
<dbReference type="SUPFAM" id="SSF46785">
    <property type="entry name" value="Winged helix' DNA-binding domain"/>
    <property type="match status" value="1"/>
</dbReference>
<comment type="similarity">
    <text evidence="1">Belongs to the LysR transcriptional regulatory family.</text>
</comment>
<dbReference type="InterPro" id="IPR000847">
    <property type="entry name" value="LysR_HTH_N"/>
</dbReference>
<feature type="domain" description="HTH lysR-type" evidence="5">
    <location>
        <begin position="1"/>
        <end position="58"/>
    </location>
</feature>
<dbReference type="SUPFAM" id="SSF53850">
    <property type="entry name" value="Periplasmic binding protein-like II"/>
    <property type="match status" value="1"/>
</dbReference>
<dbReference type="Gene3D" id="1.10.10.10">
    <property type="entry name" value="Winged helix-like DNA-binding domain superfamily/Winged helix DNA-binding domain"/>
    <property type="match status" value="1"/>
</dbReference>
<evidence type="ECO:0000256" key="4">
    <source>
        <dbReference type="ARBA" id="ARBA00023163"/>
    </source>
</evidence>
<dbReference type="InterPro" id="IPR005119">
    <property type="entry name" value="LysR_subst-bd"/>
</dbReference>
<evidence type="ECO:0000313" key="6">
    <source>
        <dbReference type="EMBL" id="CAB1128838.1"/>
    </source>
</evidence>
<proteinExistence type="inferred from homology"/>
<dbReference type="PROSITE" id="PS50931">
    <property type="entry name" value="HTH_LYSR"/>
    <property type="match status" value="1"/>
</dbReference>
<dbReference type="InterPro" id="IPR036390">
    <property type="entry name" value="WH_DNA-bd_sf"/>
</dbReference>
<dbReference type="AlphaFoldDB" id="A0A6F8ZGF9"/>
<organism evidence="6 7">
    <name type="scientific">Candidatus Hydrogenisulfobacillus filiaventi</name>
    <dbReference type="NCBI Taxonomy" id="2707344"/>
    <lineage>
        <taxon>Bacteria</taxon>
        <taxon>Bacillati</taxon>
        <taxon>Bacillota</taxon>
        <taxon>Clostridia</taxon>
        <taxon>Eubacteriales</taxon>
        <taxon>Clostridiales Family XVII. Incertae Sedis</taxon>
        <taxon>Candidatus Hydrogenisulfobacillus</taxon>
    </lineage>
</organism>
<dbReference type="FunFam" id="1.10.10.10:FF:000001">
    <property type="entry name" value="LysR family transcriptional regulator"/>
    <property type="match status" value="1"/>
</dbReference>
<dbReference type="GO" id="GO:0003700">
    <property type="term" value="F:DNA-binding transcription factor activity"/>
    <property type="evidence" value="ECO:0007669"/>
    <property type="project" value="InterPro"/>
</dbReference>
<dbReference type="EMBL" id="LR778114">
    <property type="protein sequence ID" value="CAB1128838.1"/>
    <property type="molecule type" value="Genomic_DNA"/>
</dbReference>
<dbReference type="PRINTS" id="PR00039">
    <property type="entry name" value="HTHLYSR"/>
</dbReference>
<evidence type="ECO:0000259" key="5">
    <source>
        <dbReference type="PROSITE" id="PS50931"/>
    </source>
</evidence>
<dbReference type="Pfam" id="PF00126">
    <property type="entry name" value="HTH_1"/>
    <property type="match status" value="1"/>
</dbReference>
<dbReference type="InterPro" id="IPR036388">
    <property type="entry name" value="WH-like_DNA-bd_sf"/>
</dbReference>
<sequence>MDLDWVQTFLVAAQEENFHRAAARLNLAQPTVTQQIRKLEQHLGMSLFERRGRRVVLTQAGRRFLGHARTLLDTFESGLDDLIRWHQGYRQRLGIAVSPLVATTVLPRWIRRFGAQHPQVEFDIQVMESRDILDSVLRQEAAVGLSRQAVRHAHAVCWPLYPDPVMLVAPPGSREAYPDLAALLQHLPVLSDNHPEYWDGILLSLRRRYPMVRSMRVTQVHVTIHWIQEGLGVSFLPASTVRTAIERRQLAVFPVPEDLPLPVAHTYLVHAAAPHVLAARFAELVRSDPGAGAIRA</sequence>
<dbReference type="CDD" id="cd05466">
    <property type="entry name" value="PBP2_LTTR_substrate"/>
    <property type="match status" value="1"/>
</dbReference>
<accession>A0A6F8ZGF9</accession>
<dbReference type="KEGG" id="hfv:R50_1332"/>
<dbReference type="PANTHER" id="PTHR30126:SF64">
    <property type="entry name" value="HTH-TYPE TRANSCRIPTIONAL REGULATOR CITR"/>
    <property type="match status" value="1"/>
</dbReference>
<keyword evidence="7" id="KW-1185">Reference proteome</keyword>
<evidence type="ECO:0000256" key="3">
    <source>
        <dbReference type="ARBA" id="ARBA00023125"/>
    </source>
</evidence>
<dbReference type="PANTHER" id="PTHR30126">
    <property type="entry name" value="HTH-TYPE TRANSCRIPTIONAL REGULATOR"/>
    <property type="match status" value="1"/>
</dbReference>
<dbReference type="GO" id="GO:0000976">
    <property type="term" value="F:transcription cis-regulatory region binding"/>
    <property type="evidence" value="ECO:0007669"/>
    <property type="project" value="TreeGrafter"/>
</dbReference>
<dbReference type="Proteomes" id="UP000503399">
    <property type="component" value="Chromosome"/>
</dbReference>
<evidence type="ECO:0000313" key="7">
    <source>
        <dbReference type="Proteomes" id="UP000503399"/>
    </source>
</evidence>
<keyword evidence="4" id="KW-0804">Transcription</keyword>
<reference evidence="6 7" key="1">
    <citation type="submission" date="2020-02" db="EMBL/GenBank/DDBJ databases">
        <authorList>
            <person name="Hogendoorn C."/>
        </authorList>
    </citation>
    <scope>NUCLEOTIDE SEQUENCE [LARGE SCALE GENOMIC DNA]</scope>
    <source>
        <strain evidence="6">R501</strain>
    </source>
</reference>